<keyword evidence="2" id="KW-1185">Reference proteome</keyword>
<sequence>MATDPKILYQKITQINTAFYKEISKLASPAFVDSYMCEMACYQNPKANIEESDSCAETCRKQSNPLRSKIQETYKASFSKLSDCSENCGKDVECTKNCIKSYAGSLKAFANTLTNSQIS</sequence>
<name>A0AAU9J6P4_9CILI</name>
<organism evidence="1 2">
    <name type="scientific">Blepharisma stoltei</name>
    <dbReference type="NCBI Taxonomy" id="1481888"/>
    <lineage>
        <taxon>Eukaryota</taxon>
        <taxon>Sar</taxon>
        <taxon>Alveolata</taxon>
        <taxon>Ciliophora</taxon>
        <taxon>Postciliodesmatophora</taxon>
        <taxon>Heterotrichea</taxon>
        <taxon>Heterotrichida</taxon>
        <taxon>Blepharismidae</taxon>
        <taxon>Blepharisma</taxon>
    </lineage>
</organism>
<evidence type="ECO:0000313" key="2">
    <source>
        <dbReference type="Proteomes" id="UP001162131"/>
    </source>
</evidence>
<reference evidence="1" key="1">
    <citation type="submission" date="2021-09" db="EMBL/GenBank/DDBJ databases">
        <authorList>
            <consortium name="AG Swart"/>
            <person name="Singh M."/>
            <person name="Singh A."/>
            <person name="Seah K."/>
            <person name="Emmerich C."/>
        </authorList>
    </citation>
    <scope>NUCLEOTIDE SEQUENCE</scope>
    <source>
        <strain evidence="1">ATCC30299</strain>
    </source>
</reference>
<evidence type="ECO:0000313" key="1">
    <source>
        <dbReference type="EMBL" id="CAG9319633.1"/>
    </source>
</evidence>
<accession>A0AAU9J6P4</accession>
<dbReference type="Proteomes" id="UP001162131">
    <property type="component" value="Unassembled WGS sequence"/>
</dbReference>
<gene>
    <name evidence="1" type="ORF">BSTOLATCC_MIC24184</name>
</gene>
<dbReference type="AlphaFoldDB" id="A0AAU9J6P4"/>
<proteinExistence type="predicted"/>
<comment type="caution">
    <text evidence="1">The sequence shown here is derived from an EMBL/GenBank/DDBJ whole genome shotgun (WGS) entry which is preliminary data.</text>
</comment>
<dbReference type="EMBL" id="CAJZBQ010000023">
    <property type="protein sequence ID" value="CAG9319633.1"/>
    <property type="molecule type" value="Genomic_DNA"/>
</dbReference>
<protein>
    <submittedName>
        <fullName evidence="1">Uncharacterized protein</fullName>
    </submittedName>
</protein>